<dbReference type="InterPro" id="IPR013155">
    <property type="entry name" value="M/V/L/I-tRNA-synth_anticd-bd"/>
</dbReference>
<evidence type="ECO:0000313" key="18">
    <source>
        <dbReference type="EMBL" id="CCC67713.1"/>
    </source>
</evidence>
<evidence type="ECO:0000256" key="13">
    <source>
        <dbReference type="ARBA" id="ARBA00047552"/>
    </source>
</evidence>
<protein>
    <recommendedName>
        <fullName evidence="12">Valine--tRNA ligase, mitochondrial</fullName>
        <ecNumber evidence="4">6.1.1.9</ecNumber>
    </recommendedName>
    <alternativeName>
        <fullName evidence="11">Valyl-tRNA synthetase</fullName>
    </alternativeName>
</protein>
<dbReference type="AlphaFoldDB" id="G0V8B5"/>
<dbReference type="Gene3D" id="1.10.287.380">
    <property type="entry name" value="Valyl-tRNA synthetase, C-terminal domain"/>
    <property type="match status" value="1"/>
</dbReference>
<keyword evidence="19" id="KW-1185">Reference proteome</keyword>
<dbReference type="FunFam" id="1.10.730.10:FF:000009">
    <property type="entry name" value="Valine--tRNA ligase, mitochondrial"/>
    <property type="match status" value="1"/>
</dbReference>
<dbReference type="SUPFAM" id="SSF46589">
    <property type="entry name" value="tRNA-binding arm"/>
    <property type="match status" value="1"/>
</dbReference>
<dbReference type="InterPro" id="IPR033705">
    <property type="entry name" value="Anticodon_Ia_Val"/>
</dbReference>
<accession>G0V8B5</accession>
<dbReference type="KEGG" id="ncs:NCAS_0A11550"/>
<dbReference type="FunFam" id="3.40.50.620:FF:000078">
    <property type="entry name" value="Valine--tRNA ligase, mitochondrial"/>
    <property type="match status" value="1"/>
</dbReference>
<dbReference type="GO" id="GO:0002161">
    <property type="term" value="F:aminoacyl-tRNA deacylase activity"/>
    <property type="evidence" value="ECO:0007669"/>
    <property type="project" value="InterPro"/>
</dbReference>
<dbReference type="FunFam" id="3.40.50.620:FF:000020">
    <property type="entry name" value="Valine--tRNA ligase, mitochondrial"/>
    <property type="match status" value="1"/>
</dbReference>
<dbReference type="RefSeq" id="XP_003674094.1">
    <property type="nucleotide sequence ID" value="XM_003674046.1"/>
</dbReference>
<dbReference type="PRINTS" id="PR00986">
    <property type="entry name" value="TRNASYNTHVAL"/>
</dbReference>
<dbReference type="Pfam" id="PF00133">
    <property type="entry name" value="tRNA-synt_1"/>
    <property type="match status" value="1"/>
</dbReference>
<organism evidence="18 19">
    <name type="scientific">Naumovozyma castellii</name>
    <name type="common">Yeast</name>
    <name type="synonym">Saccharomyces castellii</name>
    <dbReference type="NCBI Taxonomy" id="27288"/>
    <lineage>
        <taxon>Eukaryota</taxon>
        <taxon>Fungi</taxon>
        <taxon>Dikarya</taxon>
        <taxon>Ascomycota</taxon>
        <taxon>Saccharomycotina</taxon>
        <taxon>Saccharomycetes</taxon>
        <taxon>Saccharomycetales</taxon>
        <taxon>Saccharomycetaceae</taxon>
        <taxon>Naumovozyma</taxon>
    </lineage>
</organism>
<evidence type="ECO:0000256" key="11">
    <source>
        <dbReference type="ARBA" id="ARBA00029936"/>
    </source>
</evidence>
<dbReference type="SUPFAM" id="SSF52374">
    <property type="entry name" value="Nucleotidylyl transferase"/>
    <property type="match status" value="1"/>
</dbReference>
<evidence type="ECO:0000256" key="7">
    <source>
        <dbReference type="ARBA" id="ARBA00022741"/>
    </source>
</evidence>
<feature type="domain" description="Methionyl/Valyl/Leucyl/Isoleucyl-tRNA synthetase anticodon-binding" evidence="17">
    <location>
        <begin position="782"/>
        <end position="931"/>
    </location>
</feature>
<evidence type="ECO:0000256" key="2">
    <source>
        <dbReference type="ARBA" id="ARBA00004496"/>
    </source>
</evidence>
<proteinExistence type="inferred from homology"/>
<dbReference type="FunCoup" id="G0V8B5">
    <property type="interactions" value="1313"/>
</dbReference>
<dbReference type="STRING" id="1064592.G0V8B5"/>
<dbReference type="InterPro" id="IPR001412">
    <property type="entry name" value="aa-tRNA-synth_I_CS"/>
</dbReference>
<evidence type="ECO:0000313" key="19">
    <source>
        <dbReference type="Proteomes" id="UP000001640"/>
    </source>
</evidence>
<keyword evidence="8 14" id="KW-0067">ATP-binding</keyword>
<dbReference type="Pfam" id="PF08264">
    <property type="entry name" value="Anticodon_1"/>
    <property type="match status" value="1"/>
</dbReference>
<evidence type="ECO:0000259" key="16">
    <source>
        <dbReference type="Pfam" id="PF00133"/>
    </source>
</evidence>
<dbReference type="CDD" id="cd00817">
    <property type="entry name" value="ValRS_core"/>
    <property type="match status" value="1"/>
</dbReference>
<keyword evidence="7 14" id="KW-0547">Nucleotide-binding</keyword>
<reference evidence="18 19" key="1">
    <citation type="journal article" date="2011" name="Proc. Natl. Acad. Sci. U.S.A.">
        <title>Evolutionary erosion of yeast sex chromosomes by mating-type switching accidents.</title>
        <authorList>
            <person name="Gordon J.L."/>
            <person name="Armisen D."/>
            <person name="Proux-Wera E."/>
            <person name="Oheigeartaigh S.S."/>
            <person name="Byrne K.P."/>
            <person name="Wolfe K.H."/>
        </authorList>
    </citation>
    <scope>NUCLEOTIDE SEQUENCE [LARGE SCALE GENOMIC DNA]</scope>
    <source>
        <strain evidence="19">ATCC 76901 / BCRC 22586 / CBS 4309 / NBRC 1992 / NRRL Y-12630</strain>
    </source>
</reference>
<dbReference type="NCBIfam" id="TIGR00422">
    <property type="entry name" value="valS"/>
    <property type="match status" value="1"/>
</dbReference>
<dbReference type="Gene3D" id="3.90.740.10">
    <property type="entry name" value="Valyl/Leucyl/Isoleucyl-tRNA synthetase, editing domain"/>
    <property type="match status" value="1"/>
</dbReference>
<dbReference type="FunFam" id="3.90.740.10:FF:000005">
    <property type="entry name" value="Valine--tRNA ligase, mitochondrial"/>
    <property type="match status" value="1"/>
</dbReference>
<dbReference type="GO" id="GO:0006438">
    <property type="term" value="P:valyl-tRNA aminoacylation"/>
    <property type="evidence" value="ECO:0007669"/>
    <property type="project" value="EnsemblFungi"/>
</dbReference>
<evidence type="ECO:0000256" key="14">
    <source>
        <dbReference type="RuleBase" id="RU363035"/>
    </source>
</evidence>
<evidence type="ECO:0000256" key="12">
    <source>
        <dbReference type="ARBA" id="ARBA00040837"/>
    </source>
</evidence>
<dbReference type="GeneID" id="96901192"/>
<evidence type="ECO:0000256" key="9">
    <source>
        <dbReference type="ARBA" id="ARBA00022917"/>
    </source>
</evidence>
<dbReference type="GO" id="GO:0005829">
    <property type="term" value="C:cytosol"/>
    <property type="evidence" value="ECO:0007669"/>
    <property type="project" value="TreeGrafter"/>
</dbReference>
<dbReference type="InterPro" id="IPR009008">
    <property type="entry name" value="Val/Leu/Ile-tRNA-synth_edit"/>
</dbReference>
<dbReference type="InterPro" id="IPR002300">
    <property type="entry name" value="aa-tRNA-synth_Ia"/>
</dbReference>
<evidence type="ECO:0000256" key="3">
    <source>
        <dbReference type="ARBA" id="ARBA00005594"/>
    </source>
</evidence>
<comment type="catalytic activity">
    <reaction evidence="13">
        <text>tRNA(Val) + L-valine + ATP = L-valyl-tRNA(Val) + AMP + diphosphate</text>
        <dbReference type="Rhea" id="RHEA:10704"/>
        <dbReference type="Rhea" id="RHEA-COMP:9672"/>
        <dbReference type="Rhea" id="RHEA-COMP:9708"/>
        <dbReference type="ChEBI" id="CHEBI:30616"/>
        <dbReference type="ChEBI" id="CHEBI:33019"/>
        <dbReference type="ChEBI" id="CHEBI:57762"/>
        <dbReference type="ChEBI" id="CHEBI:78442"/>
        <dbReference type="ChEBI" id="CHEBI:78537"/>
        <dbReference type="ChEBI" id="CHEBI:456215"/>
        <dbReference type="EC" id="6.1.1.9"/>
    </reaction>
</comment>
<dbReference type="HOGENOM" id="CLU_001493_0_1_1"/>
<dbReference type="eggNOG" id="KOG0432">
    <property type="taxonomic scope" value="Eukaryota"/>
</dbReference>
<comment type="similarity">
    <text evidence="3 14">Belongs to the class-I aminoacyl-tRNA synthetase family.</text>
</comment>
<dbReference type="OMA" id="LDTWMDS"/>
<feature type="region of interest" description="Disordered" evidence="15">
    <location>
        <begin position="54"/>
        <end position="77"/>
    </location>
</feature>
<feature type="compositionally biased region" description="Basic and acidic residues" evidence="15">
    <location>
        <begin position="1018"/>
        <end position="1034"/>
    </location>
</feature>
<evidence type="ECO:0000256" key="5">
    <source>
        <dbReference type="ARBA" id="ARBA00022490"/>
    </source>
</evidence>
<gene>
    <name evidence="18" type="primary">NCAS0A11550</name>
    <name evidence="18" type="ordered locus">NCAS_0A11550</name>
</gene>
<dbReference type="SUPFAM" id="SSF47323">
    <property type="entry name" value="Anticodon-binding domain of a subclass of class I aminoacyl-tRNA synthetases"/>
    <property type="match status" value="1"/>
</dbReference>
<dbReference type="EMBL" id="HE576752">
    <property type="protein sequence ID" value="CCC67713.1"/>
    <property type="molecule type" value="Genomic_DNA"/>
</dbReference>
<dbReference type="CDD" id="cd07962">
    <property type="entry name" value="Anticodon_Ia_Val"/>
    <property type="match status" value="1"/>
</dbReference>
<dbReference type="OrthoDB" id="629407at2759"/>
<dbReference type="GO" id="GO:0005524">
    <property type="term" value="F:ATP binding"/>
    <property type="evidence" value="ECO:0007669"/>
    <property type="project" value="UniProtKB-KW"/>
</dbReference>
<comment type="subcellular location">
    <subcellularLocation>
        <location evidence="2">Cytoplasm</location>
    </subcellularLocation>
    <subcellularLocation>
        <location evidence="1">Mitochondrion</location>
    </subcellularLocation>
</comment>
<sequence>MADLDGLPPVDPTTGEPIINPLKEDGTAKTPKEIEKEKKKAEKLLKFAAKQAKKKAAAATANPQKKAKKPKKEAEPIPEFVDKTVPGEKKVLVSLDDPSLKSYNPANVESSWYDWWVKSGFFEPEFTEDGEIKPEGLFCIPCPPPNVTGALHIGHALTISIQDSLIRYNRMKGKTVLFLPGFDHAGIATQSVVEKQMWAKEKKTRHDYGRTEFVNKVWEWKDEYHNRIKNQIKNLGASYDWTREAFTLDPKLTNAVVEAFVRLHDDGTIYRASRLVNWSVKLNTAISNLEVENKDVKGRTLLSVPNYDEKVEFGVLTSFAYPVADSETGEKLIIATTRPETLFGDTAIAVHPDDPRYTHLHGKFVQHPFLPRKLPIVLDKEAVDMEFGTGAVKITPAHDQNDYQTGKRHNLEFINILTDNGLLNENCGPEWEGMRRFDARKAVIEKLKEMGLYIGQEDNEMTIPTCSRSGDIIEPLLKPQWWVAQGDMAKEAIKVVKNGEVTITPKSSEAEYFHWLENIQDWCISRQLWWGHRCPVYFIKIEGREDDRNDGTFWVAGRNLAEAEEKAKAKYPNEKFTLEQDEDVLDTWFSSGLWPFSTLGWPEKTADLEHFYPFSMLETGWDILFFWVSRMILLGLKLTGSVPFKEVFCHSLVRDAQGRKMSKSLGNVVDPLDVISGIKLEDLHAKLLLGNLDPREVEKAKLGQKESYPNGIPQCGTDAMRFALCAYTTGGRDINLDILRVEGYRKFCNKIYQATKFALMRLGDDYQPPAEKHLSGKESLVEKWILHKLTTTSKVVNEALEKRDFLNSTSAIYEFWYLVCDVYIENSKYLIQEGSPEEQKSAKDTLYTLIEDALKLIHPFMPFISEELWQRLPKRATETSNTIVKASYPVYEQEFDNESAANAYELVLDVTKEARSLLAEYNILKNGKVYVESNHDESFETTTSQKDSIVSMIKAIDEVTVVRKSSEIPEGCVLKAVNPDVNVHLLVKGHIDIEAEIAKVQKKLEKANKSKQNIEQTIGRKDYESKANDQAKEANKVKLENSVAEIEGLEATIENLNRLKL</sequence>
<dbReference type="InParanoid" id="G0V8B5"/>
<dbReference type="Gene3D" id="1.10.730.10">
    <property type="entry name" value="Isoleucyl-tRNA Synthetase, Domain 1"/>
    <property type="match status" value="1"/>
</dbReference>
<reference key="2">
    <citation type="submission" date="2011-08" db="EMBL/GenBank/DDBJ databases">
        <title>Genome sequence of Naumovozyma castellii.</title>
        <authorList>
            <person name="Gordon J.L."/>
            <person name="Armisen D."/>
            <person name="Proux-Wera E."/>
            <person name="OhEigeartaigh S.S."/>
            <person name="Byrne K.P."/>
            <person name="Wolfe K.H."/>
        </authorList>
    </citation>
    <scope>NUCLEOTIDE SEQUENCE</scope>
    <source>
        <strain>Type strain:CBS 4309</strain>
    </source>
</reference>
<evidence type="ECO:0000256" key="10">
    <source>
        <dbReference type="ARBA" id="ARBA00023146"/>
    </source>
</evidence>
<dbReference type="InterPro" id="IPR002303">
    <property type="entry name" value="Valyl-tRNA_ligase"/>
</dbReference>
<feature type="region of interest" description="Disordered" evidence="15">
    <location>
        <begin position="1011"/>
        <end position="1034"/>
    </location>
</feature>
<keyword evidence="9 14" id="KW-0648">Protein biosynthesis</keyword>
<evidence type="ECO:0000256" key="6">
    <source>
        <dbReference type="ARBA" id="ARBA00022598"/>
    </source>
</evidence>
<dbReference type="PANTHER" id="PTHR11946">
    <property type="entry name" value="VALYL-TRNA SYNTHETASES"/>
    <property type="match status" value="1"/>
</dbReference>
<evidence type="ECO:0000256" key="1">
    <source>
        <dbReference type="ARBA" id="ARBA00004173"/>
    </source>
</evidence>
<dbReference type="HAMAP" id="MF_02004">
    <property type="entry name" value="Val_tRNA_synth_type1"/>
    <property type="match status" value="1"/>
</dbReference>
<feature type="region of interest" description="Disordered" evidence="15">
    <location>
        <begin position="1"/>
        <end position="36"/>
    </location>
</feature>
<evidence type="ECO:0000256" key="15">
    <source>
        <dbReference type="SAM" id="MobiDB-lite"/>
    </source>
</evidence>
<feature type="compositionally biased region" description="Basic and acidic residues" evidence="15">
    <location>
        <begin position="22"/>
        <end position="36"/>
    </location>
</feature>
<keyword evidence="5" id="KW-0963">Cytoplasm</keyword>
<dbReference type="Gene3D" id="3.40.50.620">
    <property type="entry name" value="HUPs"/>
    <property type="match status" value="2"/>
</dbReference>
<dbReference type="PANTHER" id="PTHR11946:SF109">
    <property type="entry name" value="VALINE--TRNA LIGASE"/>
    <property type="match status" value="1"/>
</dbReference>
<keyword evidence="10 14" id="KW-0030">Aminoacyl-tRNA synthetase</keyword>
<dbReference type="NCBIfam" id="NF004349">
    <property type="entry name" value="PRK05729.1"/>
    <property type="match status" value="1"/>
</dbReference>
<dbReference type="GO" id="GO:1990825">
    <property type="term" value="F:sequence-specific mRNA binding"/>
    <property type="evidence" value="ECO:0007669"/>
    <property type="project" value="EnsemblFungi"/>
</dbReference>
<name>G0V8B5_NAUCA</name>
<keyword evidence="6 14" id="KW-0436">Ligase</keyword>
<dbReference type="InterPro" id="IPR010978">
    <property type="entry name" value="tRNA-bd_arm"/>
</dbReference>
<evidence type="ECO:0000259" key="17">
    <source>
        <dbReference type="Pfam" id="PF08264"/>
    </source>
</evidence>
<evidence type="ECO:0000256" key="8">
    <source>
        <dbReference type="ARBA" id="ARBA00022840"/>
    </source>
</evidence>
<dbReference type="GO" id="GO:0005739">
    <property type="term" value="C:mitochondrion"/>
    <property type="evidence" value="ECO:0007669"/>
    <property type="project" value="UniProtKB-SubCell"/>
</dbReference>
<evidence type="ECO:0000256" key="4">
    <source>
        <dbReference type="ARBA" id="ARBA00013169"/>
    </source>
</evidence>
<dbReference type="InterPro" id="IPR037118">
    <property type="entry name" value="Val-tRNA_synth_C_sf"/>
</dbReference>
<feature type="domain" description="Aminoacyl-tRNA synthetase class Ia" evidence="16">
    <location>
        <begin position="112"/>
        <end position="737"/>
    </location>
</feature>
<dbReference type="InterPro" id="IPR009080">
    <property type="entry name" value="tRNAsynth_Ia_anticodon-bd"/>
</dbReference>
<dbReference type="GO" id="GO:0004832">
    <property type="term" value="F:valine-tRNA ligase activity"/>
    <property type="evidence" value="ECO:0007669"/>
    <property type="project" value="UniProtKB-EC"/>
</dbReference>
<dbReference type="InterPro" id="IPR014729">
    <property type="entry name" value="Rossmann-like_a/b/a_fold"/>
</dbReference>
<dbReference type="EC" id="6.1.1.9" evidence="4"/>
<dbReference type="SUPFAM" id="SSF50677">
    <property type="entry name" value="ValRS/IleRS/LeuRS editing domain"/>
    <property type="match status" value="1"/>
</dbReference>
<dbReference type="PROSITE" id="PS00178">
    <property type="entry name" value="AA_TRNA_LIGASE_I"/>
    <property type="match status" value="1"/>
</dbReference>
<dbReference type="Proteomes" id="UP000001640">
    <property type="component" value="Chromosome 1"/>
</dbReference>